<dbReference type="FunFam" id="1.20.58.1780:FF:000005">
    <property type="entry name" value="Nuclear pore complex subunit"/>
    <property type="match status" value="1"/>
</dbReference>
<comment type="similarity">
    <text evidence="4">Belongs to the non-repetitive/WGA-negative nucleoporin family.</text>
</comment>
<dbReference type="GO" id="GO:0051028">
    <property type="term" value="P:mRNA transport"/>
    <property type="evidence" value="ECO:0007669"/>
    <property type="project" value="UniProtKB-KW"/>
</dbReference>
<evidence type="ECO:0000256" key="12">
    <source>
        <dbReference type="SAM" id="MobiDB-lite"/>
    </source>
</evidence>
<dbReference type="Gene3D" id="1.10.167.20">
    <property type="match status" value="1"/>
</dbReference>
<dbReference type="GO" id="GO:0051292">
    <property type="term" value="P:nuclear pore complex assembly"/>
    <property type="evidence" value="ECO:0007669"/>
    <property type="project" value="UniProtKB-ARBA"/>
</dbReference>
<keyword evidence="10" id="KW-0472">Membrane</keyword>
<keyword evidence="5" id="KW-0813">Transport</keyword>
<evidence type="ECO:0000259" key="14">
    <source>
        <dbReference type="Pfam" id="PF08801"/>
    </source>
</evidence>
<sequence length="1455" mass="163919">MSIYSTPLKSGIDYSNSVIVPSNNGIGGNKQLKAMGGNSGPVATAGFNMLASEPGLVPSSVNEHLRVTGMGIKPPLELASQYIDHLQRRDSSTPVLDERSYYNNGVTYNFSKEVGGLGAFTPFERAQVINIPDDILQEASETEIKSDMGIFPELDRCWMTVDNKLILWNIDNPSEVQSIDDIKHTILSVALVKPKQNTFVKKIDHLLLIATPFDIYILAISYDRTSGELNVFNTGMCVSTHGLDVFSFVSYERTGQIFFVGKSNGTNIWELQYSSSEDWFNSKCNKVCLTQSALSSLLPTNLISKIPGSNLIQSFFEEDSKYAQETITQITVDQSRGVLYSLSNKSIIRAYKINSKSLDGPLTIETSYIRRIMGTTTARGAAILGNKYLKISKLVAVSQQENNNLFLVAITIGGVRLYFNGSLSRSNIEALRLESIKFPPSSVTPEAIEQELQQQKQKKLMPFYSSLNTSESILLKLQKKSSVLLESTQASSIISPGIFFSAVRKIPQPEPSQTANSKPNGVSQLQQQQQEQQLQTQNVQKDQPQHQQAHAVQHKLFVSVPDYGILKNHGKYVENVTLLDTNGPVRHIVPIGPLFNATNKPEGYANEFATQYSISTLRIAVLTNTSVEIYRYRTPDVVFESLISNPLPFVLNYGLAEACSSALFVTCKFNKSETLRSNALTFFTVGLPGVVEIKPKYNTYSASTMSSLLSKPAMATPQKSMLDVLDNSTTRTNQPNDNYSLDNVILSPRFYGAALLIARLFREIWNIPVFSTNFNTEFKSEVKTLNEHANDGNIVHAVSISKSDVEYYLSSVMIINEFFNTYGNSISSIAAPSFQSGKTVDRSEDVANQAENIAINSLIKLVQSMKEALSFLNVLFEESDLEGYEGQYLAFKDIMKFLNKEVQTDLTKIYFKDIFAPTDKTKNLIREILSSIINRNISRGGSIEYIATALQERCGSFCSSGDVLGFRAVEHLRKAKEIGLRDYETLNYHLTNAIKLFEKIVDSLSMEKLKEATSIMLELNYYPGTIEFLLNIANSVDKGKLAYQYVADGYLEQDERKKYYDKRVLIYDLVFETLVKIDDLVAAANSTAVSSLNNLNELSKLREESYSTALKYNDKLFHYQLYDWLVSQKCQEKLLQLDTDFILPYLQEKSKNSLDISNLLWVYLSKRSKFFAAAEILYSLAISDFQISLSQRIEYLSRANGFCNGVCPISQRQQMIQLAAMIQEIFDVAAIQDDILSLVKNDTRITAEAKPELIKQLDDKILPVSDLFNDFADPLSYYEICLTIFKISDFRNNEEIMSKWSELFESLKEEIVTDSSIEESTSFINLLSSVVIKVGRNVRTSEFVFPIGELFPIICHLFYDNLPNDHIKEGSIASIFISAGVSYDKLYYMLKDLIETADSVYDVYKREMIWLIKQWYESDRQLRDIITFDEVRNLRTYSIDTDPIADYIKRTGNSI</sequence>
<keyword evidence="16" id="KW-1185">Reference proteome</keyword>
<keyword evidence="9" id="KW-0906">Nuclear pore complex</keyword>
<proteinExistence type="inferred from homology"/>
<dbReference type="GO" id="GO:0031965">
    <property type="term" value="C:nuclear membrane"/>
    <property type="evidence" value="ECO:0007669"/>
    <property type="project" value="UniProtKB-SubCell"/>
</dbReference>
<dbReference type="GO" id="GO:0044611">
    <property type="term" value="C:nuclear pore inner ring"/>
    <property type="evidence" value="ECO:0007669"/>
    <property type="project" value="TreeGrafter"/>
</dbReference>
<dbReference type="Gene3D" id="1.20.58.1780">
    <property type="match status" value="1"/>
</dbReference>
<dbReference type="GO" id="GO:0006405">
    <property type="term" value="P:RNA export from nucleus"/>
    <property type="evidence" value="ECO:0007669"/>
    <property type="project" value="TreeGrafter"/>
</dbReference>
<dbReference type="Proteomes" id="UP000190831">
    <property type="component" value="Chromosome B"/>
</dbReference>
<dbReference type="FunFam" id="1.25.40.440:FF:000001">
    <property type="entry name" value="Nuclear pore complex subunit"/>
    <property type="match status" value="1"/>
</dbReference>
<evidence type="ECO:0000256" key="11">
    <source>
        <dbReference type="ARBA" id="ARBA00023242"/>
    </source>
</evidence>
<evidence type="ECO:0000256" key="3">
    <source>
        <dbReference type="ARBA" id="ARBA00004620"/>
    </source>
</evidence>
<dbReference type="InterPro" id="IPR036322">
    <property type="entry name" value="WD40_repeat_dom_sf"/>
</dbReference>
<dbReference type="Pfam" id="PF08801">
    <property type="entry name" value="Nucleoporin_N"/>
    <property type="match status" value="1"/>
</dbReference>
<dbReference type="STRING" id="4955.A0A1G4M7R8"/>
<feature type="region of interest" description="Disordered" evidence="12">
    <location>
        <begin position="509"/>
        <end position="546"/>
    </location>
</feature>
<dbReference type="GO" id="GO:0006606">
    <property type="term" value="P:protein import into nucleus"/>
    <property type="evidence" value="ECO:0007669"/>
    <property type="project" value="TreeGrafter"/>
</dbReference>
<dbReference type="Pfam" id="PF03177">
    <property type="entry name" value="Nucleoporin_C"/>
    <property type="match status" value="1"/>
</dbReference>
<feature type="compositionally biased region" description="Polar residues" evidence="12">
    <location>
        <begin position="511"/>
        <end position="523"/>
    </location>
</feature>
<keyword evidence="6" id="KW-0509">mRNA transport</keyword>
<dbReference type="GO" id="GO:0036228">
    <property type="term" value="P:protein localization to nuclear inner membrane"/>
    <property type="evidence" value="ECO:0007669"/>
    <property type="project" value="TreeGrafter"/>
</dbReference>
<evidence type="ECO:0000256" key="5">
    <source>
        <dbReference type="ARBA" id="ARBA00022448"/>
    </source>
</evidence>
<gene>
    <name evidence="15" type="ORF">LAFE_0B01288G</name>
</gene>
<dbReference type="PANTHER" id="PTHR10350:SF6">
    <property type="entry name" value="NUCLEAR PORE COMPLEX PROTEIN NUP155"/>
    <property type="match status" value="1"/>
</dbReference>
<dbReference type="InterPro" id="IPR042533">
    <property type="entry name" value="Nucleoporin_Nup155_C_1"/>
</dbReference>
<evidence type="ECO:0000313" key="15">
    <source>
        <dbReference type="EMBL" id="SCV99732.1"/>
    </source>
</evidence>
<organism evidence="15 16">
    <name type="scientific">Lachancea fermentati</name>
    <name type="common">Zygosaccharomyces fermentati</name>
    <dbReference type="NCBI Taxonomy" id="4955"/>
    <lineage>
        <taxon>Eukaryota</taxon>
        <taxon>Fungi</taxon>
        <taxon>Dikarya</taxon>
        <taxon>Ascomycota</taxon>
        <taxon>Saccharomycotina</taxon>
        <taxon>Saccharomycetes</taxon>
        <taxon>Saccharomycetales</taxon>
        <taxon>Saccharomycetaceae</taxon>
        <taxon>Lachancea</taxon>
    </lineage>
</organism>
<keyword evidence="7" id="KW-0653">Protein transport</keyword>
<dbReference type="OrthoDB" id="338970at2759"/>
<dbReference type="InterPro" id="IPR014908">
    <property type="entry name" value="Nucleoporin_Nup133/Nup155_N"/>
</dbReference>
<evidence type="ECO:0000256" key="1">
    <source>
        <dbReference type="ARBA" id="ARBA00004335"/>
    </source>
</evidence>
<dbReference type="FunFam" id="1.25.40.450:FF:000002">
    <property type="entry name" value="Putative non-repetitive nucleoporin"/>
    <property type="match status" value="1"/>
</dbReference>
<feature type="compositionally biased region" description="Low complexity" evidence="12">
    <location>
        <begin position="524"/>
        <end position="546"/>
    </location>
</feature>
<dbReference type="OMA" id="SWAPFQK"/>
<dbReference type="PANTHER" id="PTHR10350">
    <property type="entry name" value="NUCLEAR PORE COMPLEX PROTEIN NUP155"/>
    <property type="match status" value="1"/>
</dbReference>
<dbReference type="EMBL" id="LT598489">
    <property type="protein sequence ID" value="SCV99732.1"/>
    <property type="molecule type" value="Genomic_DNA"/>
</dbReference>
<keyword evidence="11" id="KW-0539">Nucleus</keyword>
<evidence type="ECO:0000256" key="7">
    <source>
        <dbReference type="ARBA" id="ARBA00022927"/>
    </source>
</evidence>
<dbReference type="Gene3D" id="1.25.40.450">
    <property type="entry name" value="Nucleoporin, helical domain, N-terminal subdomain"/>
    <property type="match status" value="1"/>
</dbReference>
<dbReference type="SUPFAM" id="SSF50978">
    <property type="entry name" value="WD40 repeat-like"/>
    <property type="match status" value="1"/>
</dbReference>
<reference evidence="16" key="1">
    <citation type="submission" date="2016-03" db="EMBL/GenBank/DDBJ databases">
        <authorList>
            <person name="Devillers H."/>
        </authorList>
    </citation>
    <scope>NUCLEOTIDE SEQUENCE [LARGE SCALE GENOMIC DNA]</scope>
</reference>
<evidence type="ECO:0000256" key="4">
    <source>
        <dbReference type="ARBA" id="ARBA00007373"/>
    </source>
</evidence>
<keyword evidence="8" id="KW-0811">Translocation</keyword>
<dbReference type="GO" id="GO:0000972">
    <property type="term" value="P:transcription-dependent tethering of RNA polymerase II gene DNA at nuclear periphery"/>
    <property type="evidence" value="ECO:0007669"/>
    <property type="project" value="TreeGrafter"/>
</dbReference>
<dbReference type="Gene3D" id="1.25.40.440">
    <property type="entry name" value="Nucleoporin, helical domain, central subdomain"/>
    <property type="match status" value="1"/>
</dbReference>
<dbReference type="GO" id="GO:0017056">
    <property type="term" value="F:structural constituent of nuclear pore"/>
    <property type="evidence" value="ECO:0007669"/>
    <property type="project" value="InterPro"/>
</dbReference>
<evidence type="ECO:0000256" key="8">
    <source>
        <dbReference type="ARBA" id="ARBA00023010"/>
    </source>
</evidence>
<comment type="subcellular location">
    <subcellularLocation>
        <location evidence="1">Nucleus membrane</location>
        <topology evidence="1">Peripheral membrane protein</topology>
        <orientation evidence="1">Cytoplasmic side</orientation>
    </subcellularLocation>
    <subcellularLocation>
        <location evidence="3">Nucleus membrane</location>
        <topology evidence="3">Peripheral membrane protein</topology>
        <orientation evidence="3">Nucleoplasmic side</orientation>
    </subcellularLocation>
    <subcellularLocation>
        <location evidence="2">Nucleus</location>
        <location evidence="2">Nuclear pore complex</location>
    </subcellularLocation>
</comment>
<dbReference type="InterPro" id="IPR007187">
    <property type="entry name" value="Nucleoporin_Nup133/Nup155_C"/>
</dbReference>
<evidence type="ECO:0000256" key="9">
    <source>
        <dbReference type="ARBA" id="ARBA00023132"/>
    </source>
</evidence>
<accession>A0A1G4M7R8</accession>
<protein>
    <submittedName>
        <fullName evidence="15">LAFE_0B01288g1_1</fullName>
    </submittedName>
</protein>
<evidence type="ECO:0000313" key="16">
    <source>
        <dbReference type="Proteomes" id="UP000190831"/>
    </source>
</evidence>
<feature type="domain" description="Nucleoporin Nup133/Nup155-like C-terminal" evidence="13">
    <location>
        <begin position="747"/>
        <end position="1449"/>
    </location>
</feature>
<dbReference type="InterPro" id="IPR042537">
    <property type="entry name" value="Nucleoporin_Nup155_C_2"/>
</dbReference>
<evidence type="ECO:0000259" key="13">
    <source>
        <dbReference type="Pfam" id="PF03177"/>
    </source>
</evidence>
<feature type="domain" description="Nucleoporin Nup133/Nup155-like N-terminal" evidence="14">
    <location>
        <begin position="120"/>
        <end position="629"/>
    </location>
</feature>
<name>A0A1G4M7R8_LACFM</name>
<evidence type="ECO:0000256" key="2">
    <source>
        <dbReference type="ARBA" id="ARBA00004567"/>
    </source>
</evidence>
<dbReference type="InterPro" id="IPR004870">
    <property type="entry name" value="Nucleoporin_Nup155"/>
</dbReference>
<evidence type="ECO:0000256" key="6">
    <source>
        <dbReference type="ARBA" id="ARBA00022816"/>
    </source>
</evidence>
<dbReference type="Gene3D" id="1.20.120.1050">
    <property type="match status" value="1"/>
</dbReference>
<evidence type="ECO:0000256" key="10">
    <source>
        <dbReference type="ARBA" id="ARBA00023136"/>
    </source>
</evidence>